<proteinExistence type="predicted"/>
<protein>
    <submittedName>
        <fullName evidence="3">8703_t:CDS:1</fullName>
    </submittedName>
</protein>
<evidence type="ECO:0000313" key="3">
    <source>
        <dbReference type="EMBL" id="CAI2174843.1"/>
    </source>
</evidence>
<organism evidence="3 4">
    <name type="scientific">Funneliformis geosporum</name>
    <dbReference type="NCBI Taxonomy" id="1117311"/>
    <lineage>
        <taxon>Eukaryota</taxon>
        <taxon>Fungi</taxon>
        <taxon>Fungi incertae sedis</taxon>
        <taxon>Mucoromycota</taxon>
        <taxon>Glomeromycotina</taxon>
        <taxon>Glomeromycetes</taxon>
        <taxon>Glomerales</taxon>
        <taxon>Glomeraceae</taxon>
        <taxon>Funneliformis</taxon>
    </lineage>
</organism>
<keyword evidence="4" id="KW-1185">Reference proteome</keyword>
<keyword evidence="2" id="KW-0732">Signal</keyword>
<dbReference type="EMBL" id="CAMKVN010001267">
    <property type="protein sequence ID" value="CAI2174843.1"/>
    <property type="molecule type" value="Genomic_DNA"/>
</dbReference>
<reference evidence="3" key="1">
    <citation type="submission" date="2022-08" db="EMBL/GenBank/DDBJ databases">
        <authorList>
            <person name="Kallberg Y."/>
            <person name="Tangrot J."/>
            <person name="Rosling A."/>
        </authorList>
    </citation>
    <scope>NUCLEOTIDE SEQUENCE</scope>
    <source>
        <strain evidence="3">Wild A</strain>
    </source>
</reference>
<gene>
    <name evidence="3" type="ORF">FWILDA_LOCUS6795</name>
</gene>
<dbReference type="OrthoDB" id="2403103at2759"/>
<comment type="caution">
    <text evidence="3">The sequence shown here is derived from an EMBL/GenBank/DDBJ whole genome shotgun (WGS) entry which is preliminary data.</text>
</comment>
<feature type="chain" id="PRO_5040902136" evidence="2">
    <location>
        <begin position="23"/>
        <end position="646"/>
    </location>
</feature>
<dbReference type="Proteomes" id="UP001153678">
    <property type="component" value="Unassembled WGS sequence"/>
</dbReference>
<name>A0A9W4SMM4_9GLOM</name>
<feature type="region of interest" description="Disordered" evidence="1">
    <location>
        <begin position="567"/>
        <end position="646"/>
    </location>
</feature>
<sequence length="646" mass="73366">MTTFILMIIPVLFLIFLSPTQSAIYNFTHFESENPLLSPTEPRVNKMVNYADGTVVLRTFRRNDTATQLSKEKYLNLGSNFVCSDPLLSLRTIYPNGSLSEINVDLGLIEMNYCIFPFEELGTLQIPIQFFALTDGYLLVTYSNATDETVQETYEEWAMIMDLTGKVYSNTYLSLAYIHPDTGVWRPNYAFLKVNINPSKGFLRYAPQRYSTNLTWQQFQLDESGILTKISQDFIPISFASAQIDALSTIDEGYAIIYANTSDSVTTTNDPFKAYGEMYAVFLSYGQTNSPHSVVLYQTQLRSLIFTALSCDIAFVGVGHICLLTVNITAVGERYYVRINFLSSGTVTGFDTINNITPQDVIIQEWHITLLPYGGYLMRGFTKQGSSTFLYGYLYDEYGNVYVWDLPEEPVQTNSFGVSTILKNNTFVYAEKENIGVWSLRCVDLSKFESDRDHGYENFKVDSTVPQISDTIKPTQNLVQINFFDPITLSSGNITIYKLEESGKRLLRQRTVGLNEDFVSLDDDYSVKINVIESTFNRPGNYTIEVDNNFVKSKDFNEPLNGVRHDNFYAQNQNDDDDNFGVTDASKNAKSHPLQFKHEHHHDRGSKSLDGKVAPEPVIASQQENKNNEKMLKQTKSKSSFKEMIQ</sequence>
<evidence type="ECO:0000256" key="2">
    <source>
        <dbReference type="SAM" id="SignalP"/>
    </source>
</evidence>
<evidence type="ECO:0000256" key="1">
    <source>
        <dbReference type="SAM" id="MobiDB-lite"/>
    </source>
</evidence>
<evidence type="ECO:0000313" key="4">
    <source>
        <dbReference type="Proteomes" id="UP001153678"/>
    </source>
</evidence>
<feature type="signal peptide" evidence="2">
    <location>
        <begin position="1"/>
        <end position="22"/>
    </location>
</feature>
<dbReference type="AlphaFoldDB" id="A0A9W4SMM4"/>
<accession>A0A9W4SMM4</accession>